<feature type="transmembrane region" description="Helical" evidence="1">
    <location>
        <begin position="12"/>
        <end position="29"/>
    </location>
</feature>
<accession>A0ABM8YMR2</accession>
<name>A0ABM8YMR2_9BACI</name>
<gene>
    <name evidence="2" type="ORF">BACCIP111883_01912</name>
</gene>
<comment type="caution">
    <text evidence="2">The sequence shown here is derived from an EMBL/GenBank/DDBJ whole genome shotgun (WGS) entry which is preliminary data.</text>
</comment>
<keyword evidence="3" id="KW-1185">Reference proteome</keyword>
<protein>
    <submittedName>
        <fullName evidence="2">Uncharacterized protein</fullName>
    </submittedName>
</protein>
<sequence>MKREVRLTEKLLLAGFSFILIFMIVQDWVPLGSLNDVYAIAEDRTTGELITVTLVGFVQFLILTGVVLYFLGRRYPFLIKLWLIIHQMFIFVGALFAWWIPYFFGYGAAERVERYDQMFGNTHSFLPPMNGIVPNTLHTIFHFILFICILLTIYISITDSRKKKSTVVSLDR</sequence>
<evidence type="ECO:0000313" key="3">
    <source>
        <dbReference type="Proteomes" id="UP000789833"/>
    </source>
</evidence>
<organism evidence="2 3">
    <name type="scientific">Sutcliffiella rhizosphaerae</name>
    <dbReference type="NCBI Taxonomy" id="2880967"/>
    <lineage>
        <taxon>Bacteria</taxon>
        <taxon>Bacillati</taxon>
        <taxon>Bacillota</taxon>
        <taxon>Bacilli</taxon>
        <taxon>Bacillales</taxon>
        <taxon>Bacillaceae</taxon>
        <taxon>Sutcliffiella</taxon>
    </lineage>
</organism>
<evidence type="ECO:0000256" key="1">
    <source>
        <dbReference type="SAM" id="Phobius"/>
    </source>
</evidence>
<feature type="transmembrane region" description="Helical" evidence="1">
    <location>
        <begin position="83"/>
        <end position="104"/>
    </location>
</feature>
<evidence type="ECO:0000313" key="2">
    <source>
        <dbReference type="EMBL" id="CAG9621140.1"/>
    </source>
</evidence>
<feature type="transmembrane region" description="Helical" evidence="1">
    <location>
        <begin position="49"/>
        <end position="71"/>
    </location>
</feature>
<keyword evidence="1" id="KW-1133">Transmembrane helix</keyword>
<proteinExistence type="predicted"/>
<keyword evidence="1" id="KW-0812">Transmembrane</keyword>
<dbReference type="RefSeq" id="WP_230501042.1">
    <property type="nucleotide sequence ID" value="NZ_CAKJTJ010000008.1"/>
</dbReference>
<keyword evidence="1" id="KW-0472">Membrane</keyword>
<dbReference type="Proteomes" id="UP000789833">
    <property type="component" value="Unassembled WGS sequence"/>
</dbReference>
<reference evidence="2 3" key="1">
    <citation type="submission" date="2021-10" db="EMBL/GenBank/DDBJ databases">
        <authorList>
            <person name="Criscuolo A."/>
        </authorList>
    </citation>
    <scope>NUCLEOTIDE SEQUENCE [LARGE SCALE GENOMIC DNA]</scope>
    <source>
        <strain evidence="3">CIP 111883</strain>
    </source>
</reference>
<feature type="transmembrane region" description="Helical" evidence="1">
    <location>
        <begin position="136"/>
        <end position="157"/>
    </location>
</feature>
<dbReference type="EMBL" id="CAKJTJ010000008">
    <property type="protein sequence ID" value="CAG9621140.1"/>
    <property type="molecule type" value="Genomic_DNA"/>
</dbReference>